<dbReference type="SUPFAM" id="SSF52833">
    <property type="entry name" value="Thioredoxin-like"/>
    <property type="match status" value="1"/>
</dbReference>
<dbReference type="InterPro" id="IPR040079">
    <property type="entry name" value="Glutathione_S-Trfase"/>
</dbReference>
<dbReference type="PANTHER" id="PTHR44051:SF19">
    <property type="entry name" value="DISULFIDE-BOND OXIDOREDUCTASE YFCG"/>
    <property type="match status" value="1"/>
</dbReference>
<dbReference type="SUPFAM" id="SSF47616">
    <property type="entry name" value="GST C-terminal domain-like"/>
    <property type="match status" value="1"/>
</dbReference>
<dbReference type="InterPro" id="IPR010987">
    <property type="entry name" value="Glutathione-S-Trfase_C-like"/>
</dbReference>
<comment type="caution">
    <text evidence="6">The sequence shown here is derived from an EMBL/GenBank/DDBJ whole genome shotgun (WGS) entry which is preliminary data.</text>
</comment>
<dbReference type="AlphaFoldDB" id="A0A6B2NZS7"/>
<organism evidence="6">
    <name type="scientific">Ruegeria sp. PrR005</name>
    <dbReference type="NCBI Taxonomy" id="2706882"/>
    <lineage>
        <taxon>Bacteria</taxon>
        <taxon>Pseudomonadati</taxon>
        <taxon>Pseudomonadota</taxon>
        <taxon>Alphaproteobacteria</taxon>
        <taxon>Rhodobacterales</taxon>
        <taxon>Roseobacteraceae</taxon>
        <taxon>Ruegeria</taxon>
    </lineage>
</organism>
<comment type="similarity">
    <text evidence="1 3">Belongs to the GST superfamily.</text>
</comment>
<evidence type="ECO:0000259" key="5">
    <source>
        <dbReference type="PROSITE" id="PS50405"/>
    </source>
</evidence>
<feature type="domain" description="GST C-terminal" evidence="5">
    <location>
        <begin position="85"/>
        <end position="206"/>
    </location>
</feature>
<name>A0A6B2NZS7_9RHOB</name>
<dbReference type="Gene3D" id="3.40.30.10">
    <property type="entry name" value="Glutaredoxin"/>
    <property type="match status" value="1"/>
</dbReference>
<dbReference type="CDD" id="cd03047">
    <property type="entry name" value="GST_N_2"/>
    <property type="match status" value="1"/>
</dbReference>
<dbReference type="RefSeq" id="WP_164132931.1">
    <property type="nucleotide sequence ID" value="NZ_JAAGOX010000057.1"/>
</dbReference>
<evidence type="ECO:0000256" key="1">
    <source>
        <dbReference type="ARBA" id="ARBA00007409"/>
    </source>
</evidence>
<keyword evidence="2 6" id="KW-0808">Transferase</keyword>
<gene>
    <name evidence="6" type="ORF">G0P99_23485</name>
</gene>
<reference evidence="6" key="1">
    <citation type="submission" date="2020-02" db="EMBL/GenBank/DDBJ databases">
        <title>Delineation of the pyrene-degrading pathway in Roseobacter clade bacteria by genomic analysis.</title>
        <authorList>
            <person name="Zhou H."/>
            <person name="Wang H."/>
        </authorList>
    </citation>
    <scope>NUCLEOTIDE SEQUENCE</scope>
    <source>
        <strain evidence="6">PrR005</strain>
    </source>
</reference>
<dbReference type="FunFam" id="3.40.30.10:FF:000039">
    <property type="entry name" value="Glutathione S-transferase domain"/>
    <property type="match status" value="1"/>
</dbReference>
<accession>A0A6B2NZS7</accession>
<dbReference type="InterPro" id="IPR036282">
    <property type="entry name" value="Glutathione-S-Trfase_C_sf"/>
</dbReference>
<dbReference type="SFLD" id="SFLDS00019">
    <property type="entry name" value="Glutathione_Transferase_(cytos"/>
    <property type="match status" value="1"/>
</dbReference>
<dbReference type="SFLD" id="SFLDG01150">
    <property type="entry name" value="Main.1:_Beta-like"/>
    <property type="match status" value="1"/>
</dbReference>
<evidence type="ECO:0000256" key="2">
    <source>
        <dbReference type="ARBA" id="ARBA00022679"/>
    </source>
</evidence>
<dbReference type="Pfam" id="PF00043">
    <property type="entry name" value="GST_C"/>
    <property type="match status" value="1"/>
</dbReference>
<dbReference type="Pfam" id="PF02798">
    <property type="entry name" value="GST_N"/>
    <property type="match status" value="1"/>
</dbReference>
<dbReference type="InterPro" id="IPR004045">
    <property type="entry name" value="Glutathione_S-Trfase_N"/>
</dbReference>
<dbReference type="PROSITE" id="PS50405">
    <property type="entry name" value="GST_CTER"/>
    <property type="match status" value="1"/>
</dbReference>
<dbReference type="SFLD" id="SFLDG00358">
    <property type="entry name" value="Main_(cytGST)"/>
    <property type="match status" value="1"/>
</dbReference>
<dbReference type="InterPro" id="IPR004046">
    <property type="entry name" value="GST_C"/>
</dbReference>
<evidence type="ECO:0000259" key="4">
    <source>
        <dbReference type="PROSITE" id="PS50404"/>
    </source>
</evidence>
<dbReference type="EMBL" id="JAAGOX010000057">
    <property type="protein sequence ID" value="NDW47919.1"/>
    <property type="molecule type" value="Genomic_DNA"/>
</dbReference>
<evidence type="ECO:0000256" key="3">
    <source>
        <dbReference type="RuleBase" id="RU003494"/>
    </source>
</evidence>
<feature type="domain" description="GST N-terminal" evidence="4">
    <location>
        <begin position="1"/>
        <end position="80"/>
    </location>
</feature>
<dbReference type="Gene3D" id="1.20.1050.10">
    <property type="match status" value="1"/>
</dbReference>
<dbReference type="GO" id="GO:0016740">
    <property type="term" value="F:transferase activity"/>
    <property type="evidence" value="ECO:0007669"/>
    <property type="project" value="UniProtKB-KW"/>
</dbReference>
<dbReference type="PANTHER" id="PTHR44051">
    <property type="entry name" value="GLUTATHIONE S-TRANSFERASE-RELATED"/>
    <property type="match status" value="1"/>
</dbReference>
<protein>
    <submittedName>
        <fullName evidence="6">Glutathione S-transferase family protein</fullName>
    </submittedName>
</protein>
<dbReference type="InterPro" id="IPR036249">
    <property type="entry name" value="Thioredoxin-like_sf"/>
</dbReference>
<proteinExistence type="inferred from homology"/>
<dbReference type="PROSITE" id="PS50404">
    <property type="entry name" value="GST_NTER"/>
    <property type="match status" value="1"/>
</dbReference>
<sequence>MRILGQKNSINVRKVLWTCAEVGLSVDRVDWGGQTRPTSDPSFLVLNPKGLVPVLVDGDLVLTESNTICRYVASRQRRGDLLPEEAAGRASVEAWMDWQIAELNTAWRAAFMGLVRKDPRFADQDAQKASVRDWNAAMTLLDRRLSETGAFVCGENFTLADIVLALSTNRWESTPMERPDLPAVADWMGRMSDRGGFHSYCRNGQA</sequence>
<evidence type="ECO:0000313" key="6">
    <source>
        <dbReference type="EMBL" id="NDW47919.1"/>
    </source>
</evidence>